<feature type="transmembrane region" description="Helical" evidence="1">
    <location>
        <begin position="6"/>
        <end position="25"/>
    </location>
</feature>
<accession>A0ABV8QC61</accession>
<evidence type="ECO:0000313" key="2">
    <source>
        <dbReference type="EMBL" id="MFC4245067.1"/>
    </source>
</evidence>
<evidence type="ECO:0000256" key="1">
    <source>
        <dbReference type="SAM" id="Phobius"/>
    </source>
</evidence>
<keyword evidence="1" id="KW-1133">Transmembrane helix</keyword>
<protein>
    <submittedName>
        <fullName evidence="2">Uncharacterized protein</fullName>
    </submittedName>
</protein>
<proteinExistence type="predicted"/>
<keyword evidence="1" id="KW-0812">Transmembrane</keyword>
<dbReference type="Proteomes" id="UP001595900">
    <property type="component" value="Unassembled WGS sequence"/>
</dbReference>
<sequence>MSTAAQWALILVLAACALLAALIVRPLRRRYPRGPSAFLRAVGVVGVTIVLVAGAAALLVQLLVQLVQPHVGQTAAELIAAVPPLAASAVILAWRVRRRRALRRAPSFHH</sequence>
<dbReference type="RefSeq" id="WP_390231747.1">
    <property type="nucleotide sequence ID" value="NZ_JBHSCN010000019.1"/>
</dbReference>
<gene>
    <name evidence="2" type="ORF">ACFOYW_16995</name>
</gene>
<name>A0ABV8QC61_9MICO</name>
<keyword evidence="1" id="KW-0472">Membrane</keyword>
<feature type="transmembrane region" description="Helical" evidence="1">
    <location>
        <begin position="75"/>
        <end position="94"/>
    </location>
</feature>
<reference evidence="3" key="1">
    <citation type="journal article" date="2019" name="Int. J. Syst. Evol. Microbiol.">
        <title>The Global Catalogue of Microorganisms (GCM) 10K type strain sequencing project: providing services to taxonomists for standard genome sequencing and annotation.</title>
        <authorList>
            <consortium name="The Broad Institute Genomics Platform"/>
            <consortium name="The Broad Institute Genome Sequencing Center for Infectious Disease"/>
            <person name="Wu L."/>
            <person name="Ma J."/>
        </authorList>
    </citation>
    <scope>NUCLEOTIDE SEQUENCE [LARGE SCALE GENOMIC DNA]</scope>
    <source>
        <strain evidence="3">CGMCC 1.10363</strain>
    </source>
</reference>
<feature type="transmembrane region" description="Helical" evidence="1">
    <location>
        <begin position="37"/>
        <end position="63"/>
    </location>
</feature>
<comment type="caution">
    <text evidence="2">The sequence shown here is derived from an EMBL/GenBank/DDBJ whole genome shotgun (WGS) entry which is preliminary data.</text>
</comment>
<organism evidence="2 3">
    <name type="scientific">Gryllotalpicola reticulitermitis</name>
    <dbReference type="NCBI Taxonomy" id="1184153"/>
    <lineage>
        <taxon>Bacteria</taxon>
        <taxon>Bacillati</taxon>
        <taxon>Actinomycetota</taxon>
        <taxon>Actinomycetes</taxon>
        <taxon>Micrococcales</taxon>
        <taxon>Microbacteriaceae</taxon>
        <taxon>Gryllotalpicola</taxon>
    </lineage>
</organism>
<keyword evidence="3" id="KW-1185">Reference proteome</keyword>
<dbReference type="EMBL" id="JBHSCN010000019">
    <property type="protein sequence ID" value="MFC4245067.1"/>
    <property type="molecule type" value="Genomic_DNA"/>
</dbReference>
<evidence type="ECO:0000313" key="3">
    <source>
        <dbReference type="Proteomes" id="UP001595900"/>
    </source>
</evidence>